<dbReference type="OrthoDB" id="9794628at2"/>
<dbReference type="InterPro" id="IPR036513">
    <property type="entry name" value="STAS_dom_sf"/>
</dbReference>
<dbReference type="PANTHER" id="PTHR33495">
    <property type="entry name" value="ANTI-SIGMA FACTOR ANTAGONIST TM_1081-RELATED-RELATED"/>
    <property type="match status" value="1"/>
</dbReference>
<evidence type="ECO:0000259" key="1">
    <source>
        <dbReference type="PROSITE" id="PS50801"/>
    </source>
</evidence>
<dbReference type="Pfam" id="PF13466">
    <property type="entry name" value="STAS_2"/>
    <property type="match status" value="1"/>
</dbReference>
<proteinExistence type="predicted"/>
<reference evidence="3" key="1">
    <citation type="submission" date="2016-11" db="EMBL/GenBank/DDBJ databases">
        <authorList>
            <person name="Varghese N."/>
            <person name="Submissions S."/>
        </authorList>
    </citation>
    <scope>NUCLEOTIDE SEQUENCE [LARGE SCALE GENOMIC DNA]</scope>
    <source>
        <strain evidence="3">DSM 3071</strain>
    </source>
</reference>
<protein>
    <submittedName>
        <fullName evidence="2">Anti-sigma B factor antagonist</fullName>
    </submittedName>
</protein>
<dbReference type="AlphaFoldDB" id="A0A1M5PXY3"/>
<organism evidence="2 3">
    <name type="scientific">Butyrivibrio fibrisolvens DSM 3071</name>
    <dbReference type="NCBI Taxonomy" id="1121131"/>
    <lineage>
        <taxon>Bacteria</taxon>
        <taxon>Bacillati</taxon>
        <taxon>Bacillota</taxon>
        <taxon>Clostridia</taxon>
        <taxon>Lachnospirales</taxon>
        <taxon>Lachnospiraceae</taxon>
        <taxon>Butyrivibrio</taxon>
    </lineage>
</organism>
<evidence type="ECO:0000313" key="2">
    <source>
        <dbReference type="EMBL" id="SHH06540.1"/>
    </source>
</evidence>
<dbReference type="Proteomes" id="UP000184278">
    <property type="component" value="Unassembled WGS sequence"/>
</dbReference>
<accession>A0A1M5PXY3</accession>
<dbReference type="InterPro" id="IPR058548">
    <property type="entry name" value="MlaB-like_STAS"/>
</dbReference>
<evidence type="ECO:0000313" key="3">
    <source>
        <dbReference type="Proteomes" id="UP000184278"/>
    </source>
</evidence>
<dbReference type="Gene3D" id="3.30.750.24">
    <property type="entry name" value="STAS domain"/>
    <property type="match status" value="1"/>
</dbReference>
<dbReference type="SUPFAM" id="SSF52091">
    <property type="entry name" value="SpoIIaa-like"/>
    <property type="match status" value="1"/>
</dbReference>
<dbReference type="GO" id="GO:0043856">
    <property type="term" value="F:anti-sigma factor antagonist activity"/>
    <property type="evidence" value="ECO:0007669"/>
    <property type="project" value="TreeGrafter"/>
</dbReference>
<dbReference type="GeneID" id="89509130"/>
<dbReference type="EMBL" id="FQXK01000003">
    <property type="protein sequence ID" value="SHH06540.1"/>
    <property type="molecule type" value="Genomic_DNA"/>
</dbReference>
<dbReference type="STRING" id="1121131.SAMN02745229_00131"/>
<gene>
    <name evidence="2" type="ORF">SAMN02745229_00131</name>
</gene>
<sequence>MLTIDKTIDNKNGLFKLEGRLDTNTSRDLSAAFEETLPQLDTLTLDFEKLDYISSAGLRVILFAINTMEDKSQKVKVLHANDSIVEVLELTGFADDLDLE</sequence>
<feature type="domain" description="STAS" evidence="1">
    <location>
        <begin position="14"/>
        <end position="100"/>
    </location>
</feature>
<dbReference type="InterPro" id="IPR002645">
    <property type="entry name" value="STAS_dom"/>
</dbReference>
<dbReference type="RefSeq" id="WP_027217863.1">
    <property type="nucleotide sequence ID" value="NZ_FQXK01000003.1"/>
</dbReference>
<dbReference type="PROSITE" id="PS50801">
    <property type="entry name" value="STAS"/>
    <property type="match status" value="1"/>
</dbReference>
<dbReference type="CDD" id="cd07043">
    <property type="entry name" value="STAS_anti-anti-sigma_factors"/>
    <property type="match status" value="1"/>
</dbReference>
<keyword evidence="3" id="KW-1185">Reference proteome</keyword>
<name>A0A1M5PXY3_BUTFI</name>